<organism evidence="3 4">
    <name type="scientific">Acetobacter ascendens</name>
    <dbReference type="NCBI Taxonomy" id="481146"/>
    <lineage>
        <taxon>Bacteria</taxon>
        <taxon>Pseudomonadati</taxon>
        <taxon>Pseudomonadota</taxon>
        <taxon>Alphaproteobacteria</taxon>
        <taxon>Acetobacterales</taxon>
        <taxon>Acetobacteraceae</taxon>
        <taxon>Acetobacter</taxon>
    </lineage>
</organism>
<proteinExistence type="predicted"/>
<dbReference type="Gene3D" id="3.30.420.240">
    <property type="match status" value="1"/>
</dbReference>
<evidence type="ECO:0000313" key="4">
    <source>
        <dbReference type="Proteomes" id="UP000195633"/>
    </source>
</evidence>
<feature type="domain" description="Terminase large subunit gp17-like C-terminal" evidence="2">
    <location>
        <begin position="281"/>
        <end position="424"/>
    </location>
</feature>
<evidence type="ECO:0000256" key="1">
    <source>
        <dbReference type="ARBA" id="ARBA00022612"/>
    </source>
</evidence>
<evidence type="ECO:0000313" key="3">
    <source>
        <dbReference type="EMBL" id="ARW09976.1"/>
    </source>
</evidence>
<keyword evidence="1" id="KW-1188">Viral release from host cell</keyword>
<gene>
    <name evidence="3" type="ORF">S101447_00874</name>
</gene>
<protein>
    <recommendedName>
        <fullName evidence="2">Terminase large subunit gp17-like C-terminal domain-containing protein</fullName>
    </recommendedName>
</protein>
<dbReference type="InterPro" id="IPR035421">
    <property type="entry name" value="Terminase_6C"/>
</dbReference>
<dbReference type="Gene3D" id="3.40.50.300">
    <property type="entry name" value="P-loop containing nucleotide triphosphate hydrolases"/>
    <property type="match status" value="1"/>
</dbReference>
<sequence>MDDLKISLASRVADLPPDERRAVLSSLSSEELAALHYVWSFWARPDQLPPAGDWFVWLLLGGRGSGKTRTAAEWVRGEIESGRRKEMAIVGPTANALRRVQIEGPSGMLAISPPEFRPTYEPSTGKLLYPNGALCHLCSAEEPERLRGLNLDGAWCDEIVTWGKCEYAWDVLSMAIRVDGPLGDAPRIVCSTTPKPIPLIRSLAKSDLTVVTRSRTQDNAANLSRTALAQLMEKYGGTTLGRQELDGELLDDGSGTLWTREMLDALRVEPSSDRIFRRIVIAIDPAGSSHERSDETGIIVCAYGTDNKGYILEDLSGRYSPGGWARQAVRAYKHWNADKIVAENNFGGEMVTATIHSEDGTVPVKVVHASRGKLVRAEPIMALYEQEKVHHVGAFPTLEDQMVEWVPGSGNSPDRMDALVWGLTELMVESRPVPARWVSSKRFSLAR</sequence>
<dbReference type="Pfam" id="PF17289">
    <property type="entry name" value="Terminase_6C"/>
    <property type="match status" value="1"/>
</dbReference>
<accession>A0A1Y0V1I9</accession>
<dbReference type="EMBL" id="CP021524">
    <property type="protein sequence ID" value="ARW09976.1"/>
    <property type="molecule type" value="Genomic_DNA"/>
</dbReference>
<dbReference type="InterPro" id="IPR027417">
    <property type="entry name" value="P-loop_NTPase"/>
</dbReference>
<dbReference type="Pfam" id="PF03237">
    <property type="entry name" value="Terminase_6N"/>
    <property type="match status" value="1"/>
</dbReference>
<evidence type="ECO:0000259" key="2">
    <source>
        <dbReference type="Pfam" id="PF17289"/>
    </source>
</evidence>
<name>A0A1Y0V1I9_9PROT</name>
<dbReference type="AlphaFoldDB" id="A0A1Y0V1I9"/>
<dbReference type="Proteomes" id="UP000195633">
    <property type="component" value="Chromosome"/>
</dbReference>
<dbReference type="RefSeq" id="WP_087635461.1">
    <property type="nucleotide sequence ID" value="NZ_CP021524.1"/>
</dbReference>
<reference evidence="3 4" key="1">
    <citation type="submission" date="2017-05" db="EMBL/GenBank/DDBJ databases">
        <title>Genome sequence of Acetobacter pasteurianus subsp. ascendens strain SRCM101447.</title>
        <authorList>
            <person name="Cho S.H."/>
        </authorList>
    </citation>
    <scope>NUCLEOTIDE SEQUENCE [LARGE SCALE GENOMIC DNA]</scope>
    <source>
        <strain evidence="3 4">SRCM101447</strain>
    </source>
</reference>